<dbReference type="EMBL" id="JARKIB010000204">
    <property type="protein sequence ID" value="KAJ7724222.1"/>
    <property type="molecule type" value="Genomic_DNA"/>
</dbReference>
<feature type="chain" id="PRO_5042286485" description="Secreted protein" evidence="2">
    <location>
        <begin position="21"/>
        <end position="119"/>
    </location>
</feature>
<dbReference type="AlphaFoldDB" id="A0AAD7HMW5"/>
<comment type="caution">
    <text evidence="3">The sequence shown here is derived from an EMBL/GenBank/DDBJ whole genome shotgun (WGS) entry which is preliminary data.</text>
</comment>
<evidence type="ECO:0000256" key="1">
    <source>
        <dbReference type="SAM" id="MobiDB-lite"/>
    </source>
</evidence>
<reference evidence="3" key="1">
    <citation type="submission" date="2023-03" db="EMBL/GenBank/DDBJ databases">
        <title>Massive genome expansion in bonnet fungi (Mycena s.s.) driven by repeated elements and novel gene families across ecological guilds.</title>
        <authorList>
            <consortium name="Lawrence Berkeley National Laboratory"/>
            <person name="Harder C.B."/>
            <person name="Miyauchi S."/>
            <person name="Viragh M."/>
            <person name="Kuo A."/>
            <person name="Thoen E."/>
            <person name="Andreopoulos B."/>
            <person name="Lu D."/>
            <person name="Skrede I."/>
            <person name="Drula E."/>
            <person name="Henrissat B."/>
            <person name="Morin E."/>
            <person name="Kohler A."/>
            <person name="Barry K."/>
            <person name="LaButti K."/>
            <person name="Morin E."/>
            <person name="Salamov A."/>
            <person name="Lipzen A."/>
            <person name="Mereny Z."/>
            <person name="Hegedus B."/>
            <person name="Baldrian P."/>
            <person name="Stursova M."/>
            <person name="Weitz H."/>
            <person name="Taylor A."/>
            <person name="Grigoriev I.V."/>
            <person name="Nagy L.G."/>
            <person name="Martin F."/>
            <person name="Kauserud H."/>
        </authorList>
    </citation>
    <scope>NUCLEOTIDE SEQUENCE</scope>
    <source>
        <strain evidence="3">CBHHK182m</strain>
    </source>
</reference>
<evidence type="ECO:0000313" key="4">
    <source>
        <dbReference type="Proteomes" id="UP001215598"/>
    </source>
</evidence>
<evidence type="ECO:0000313" key="3">
    <source>
        <dbReference type="EMBL" id="KAJ7724222.1"/>
    </source>
</evidence>
<accession>A0AAD7HMW5</accession>
<evidence type="ECO:0000256" key="2">
    <source>
        <dbReference type="SAM" id="SignalP"/>
    </source>
</evidence>
<sequence length="119" mass="12948">MNSCPSLPLALLPLLRFVFLRRNTSKSPHDVVANRSDSCLRPLSSSAAFESSQSPLTPPHRPTPAAFNSTARIDSERSRPGTLQSSRQRRRSRTRRAPAGEAATQLAVHANCIEVLGTS</sequence>
<feature type="signal peptide" evidence="2">
    <location>
        <begin position="1"/>
        <end position="20"/>
    </location>
</feature>
<proteinExistence type="predicted"/>
<organism evidence="3 4">
    <name type="scientific">Mycena metata</name>
    <dbReference type="NCBI Taxonomy" id="1033252"/>
    <lineage>
        <taxon>Eukaryota</taxon>
        <taxon>Fungi</taxon>
        <taxon>Dikarya</taxon>
        <taxon>Basidiomycota</taxon>
        <taxon>Agaricomycotina</taxon>
        <taxon>Agaricomycetes</taxon>
        <taxon>Agaricomycetidae</taxon>
        <taxon>Agaricales</taxon>
        <taxon>Marasmiineae</taxon>
        <taxon>Mycenaceae</taxon>
        <taxon>Mycena</taxon>
    </lineage>
</organism>
<keyword evidence="2" id="KW-0732">Signal</keyword>
<name>A0AAD7HMW5_9AGAR</name>
<gene>
    <name evidence="3" type="ORF">B0H16DRAFT_326052</name>
</gene>
<feature type="compositionally biased region" description="Basic residues" evidence="1">
    <location>
        <begin position="87"/>
        <end position="96"/>
    </location>
</feature>
<dbReference type="Proteomes" id="UP001215598">
    <property type="component" value="Unassembled WGS sequence"/>
</dbReference>
<protein>
    <recommendedName>
        <fullName evidence="5">Secreted protein</fullName>
    </recommendedName>
</protein>
<evidence type="ECO:0008006" key="5">
    <source>
        <dbReference type="Google" id="ProtNLM"/>
    </source>
</evidence>
<keyword evidence="4" id="KW-1185">Reference proteome</keyword>
<feature type="compositionally biased region" description="Low complexity" evidence="1">
    <location>
        <begin position="44"/>
        <end position="54"/>
    </location>
</feature>
<feature type="region of interest" description="Disordered" evidence="1">
    <location>
        <begin position="43"/>
        <end position="103"/>
    </location>
</feature>